<protein>
    <submittedName>
        <fullName evidence="2">Uncharacterized protein</fullName>
    </submittedName>
</protein>
<evidence type="ECO:0000256" key="1">
    <source>
        <dbReference type="SAM" id="MobiDB-lite"/>
    </source>
</evidence>
<evidence type="ECO:0000313" key="3">
    <source>
        <dbReference type="Proteomes" id="UP000717515"/>
    </source>
</evidence>
<reference evidence="2" key="1">
    <citation type="submission" date="2021-07" db="EMBL/GenBank/DDBJ databases">
        <title>Draft genome of Mortierella alpina, strain LL118, isolated from an aspen leaf litter sample.</title>
        <authorList>
            <person name="Yang S."/>
            <person name="Vinatzer B.A."/>
        </authorList>
    </citation>
    <scope>NUCLEOTIDE SEQUENCE</scope>
    <source>
        <strain evidence="2">LL118</strain>
    </source>
</reference>
<sequence>IVFVDVCKEMETKNFEKMDHERCQQLLHSICNVVRALAQIASEQPIHTTRAGQEFFNGIIIATLKSLSKEAIPIDAERDLWELSQSVIPLRTERALEAASDWIIEAPDPSSALEQLSVHMETLQIAEYQNTCPSLFPKIVASIQLLLIFVESKQHLAAKFKAEWFPIPALWDSIQCLIDNCLDTDWTAEDGDLLRSTSSALASFAINGIVLLNKIHTHLPCVNRISTENLLQMGIYCLDMHDFYKRHDSCTRHCSELAEVIIELVDRSIESLEENRSHDKEKVWKEVDAMLNLLLEVLCGLLIDMTSSLAAWKVLHQFRAIFEDLSSLTPRPRTNTTGNTAIAPSVPPPHHPSSPSALNMAENERSTTKSSPQQYGNLKLSASTGQQI</sequence>
<dbReference type="EMBL" id="JAIFTL010000292">
    <property type="protein sequence ID" value="KAG9320426.1"/>
    <property type="molecule type" value="Genomic_DNA"/>
</dbReference>
<dbReference type="Proteomes" id="UP000717515">
    <property type="component" value="Unassembled WGS sequence"/>
</dbReference>
<accession>A0A9P8A0V5</accession>
<name>A0A9P8A0V5_MORAP</name>
<dbReference type="AlphaFoldDB" id="A0A9P8A0V5"/>
<evidence type="ECO:0000313" key="2">
    <source>
        <dbReference type="EMBL" id="KAG9320426.1"/>
    </source>
</evidence>
<feature type="compositionally biased region" description="Polar residues" evidence="1">
    <location>
        <begin position="368"/>
        <end position="388"/>
    </location>
</feature>
<proteinExistence type="predicted"/>
<feature type="compositionally biased region" description="Low complexity" evidence="1">
    <location>
        <begin position="329"/>
        <end position="340"/>
    </location>
</feature>
<organism evidence="2 3">
    <name type="scientific">Mortierella alpina</name>
    <name type="common">Oleaginous fungus</name>
    <name type="synonym">Mortierella renispora</name>
    <dbReference type="NCBI Taxonomy" id="64518"/>
    <lineage>
        <taxon>Eukaryota</taxon>
        <taxon>Fungi</taxon>
        <taxon>Fungi incertae sedis</taxon>
        <taxon>Mucoromycota</taxon>
        <taxon>Mortierellomycotina</taxon>
        <taxon>Mortierellomycetes</taxon>
        <taxon>Mortierellales</taxon>
        <taxon>Mortierellaceae</taxon>
        <taxon>Mortierella</taxon>
    </lineage>
</organism>
<feature type="non-terminal residue" evidence="2">
    <location>
        <position position="1"/>
    </location>
</feature>
<comment type="caution">
    <text evidence="2">The sequence shown here is derived from an EMBL/GenBank/DDBJ whole genome shotgun (WGS) entry which is preliminary data.</text>
</comment>
<feature type="region of interest" description="Disordered" evidence="1">
    <location>
        <begin position="329"/>
        <end position="388"/>
    </location>
</feature>
<gene>
    <name evidence="2" type="ORF">KVV02_007183</name>
</gene>